<proteinExistence type="predicted"/>
<comment type="caution">
    <text evidence="3">The sequence shown here is derived from an EMBL/GenBank/DDBJ whole genome shotgun (WGS) entry which is preliminary data.</text>
</comment>
<dbReference type="SMART" id="SM01080">
    <property type="entry name" value="CHASE2"/>
    <property type="match status" value="1"/>
</dbReference>
<dbReference type="AlphaFoldDB" id="L8JRW6"/>
<feature type="transmembrane region" description="Helical" evidence="1">
    <location>
        <begin position="316"/>
        <end position="337"/>
    </location>
</feature>
<keyword evidence="1" id="KW-1133">Transmembrane helix</keyword>
<name>L8JRW6_9BACT</name>
<reference evidence="3 4" key="1">
    <citation type="submission" date="2012-12" db="EMBL/GenBank/DDBJ databases">
        <title>Genome assembly of Fulvivirga imtechensis AK7.</title>
        <authorList>
            <person name="Nupur N."/>
            <person name="Khatri I."/>
            <person name="Kumar R."/>
            <person name="Subramanian S."/>
            <person name="Pinnaka A."/>
        </authorList>
    </citation>
    <scope>NUCLEOTIDE SEQUENCE [LARGE SCALE GENOMIC DNA]</scope>
    <source>
        <strain evidence="3 4">AK7</strain>
    </source>
</reference>
<sequence length="416" mass="47377">MFGTIFIFGMMWMFFNVSQFGIFDAFDPIGEALDDMEMTDVAFSQLRKDPVPDTNIVLVNFGEISRAKIAEQVAIINKYDPAVIGFDSFFDFLSPDTLGDLALSNALAEVKNLVMVTKLLQTDSIIMLGEGLDIYDSLEISHPIFVKNAHLAFANLDTEAANQEDFKTCRAFPTMRMVNEEQHVAFAVKMAELYDSEKAQNLLERDNPFEIINYRGNLVDFFGRTGYPNMFYALDVDDVFNENFVPEMIKGKIVIFGFLGKDFFDTSWDDKFFTPLNKDYAGKANPDMYGAVVHANIISMILKEDYVNELNDKEGFGILLAIIICFLNITLFSYIYHVLPPWYDGITKIIQLIEIMLIIFLMVIVFSEYSFKLNLVITLAAIALAGDGLEVYYGVVKNLFNKESRKLLFTIRHKRV</sequence>
<feature type="transmembrane region" description="Helical" evidence="1">
    <location>
        <begin position="373"/>
        <end position="396"/>
    </location>
</feature>
<feature type="domain" description="CHASE2" evidence="2">
    <location>
        <begin position="33"/>
        <end position="330"/>
    </location>
</feature>
<dbReference type="eggNOG" id="COG4252">
    <property type="taxonomic scope" value="Bacteria"/>
</dbReference>
<organism evidence="3 4">
    <name type="scientific">Fulvivirga imtechensis AK7</name>
    <dbReference type="NCBI Taxonomy" id="1237149"/>
    <lineage>
        <taxon>Bacteria</taxon>
        <taxon>Pseudomonadati</taxon>
        <taxon>Bacteroidota</taxon>
        <taxon>Cytophagia</taxon>
        <taxon>Cytophagales</taxon>
        <taxon>Fulvivirgaceae</taxon>
        <taxon>Fulvivirga</taxon>
    </lineage>
</organism>
<gene>
    <name evidence="3" type="ORF">C900_03797</name>
</gene>
<dbReference type="EMBL" id="AMZN01000055">
    <property type="protein sequence ID" value="ELR70112.1"/>
    <property type="molecule type" value="Genomic_DNA"/>
</dbReference>
<dbReference type="Pfam" id="PF05226">
    <property type="entry name" value="CHASE2"/>
    <property type="match status" value="1"/>
</dbReference>
<evidence type="ECO:0000313" key="3">
    <source>
        <dbReference type="EMBL" id="ELR70112.1"/>
    </source>
</evidence>
<accession>L8JRW6</accession>
<dbReference type="Proteomes" id="UP000011135">
    <property type="component" value="Unassembled WGS sequence"/>
</dbReference>
<evidence type="ECO:0000313" key="4">
    <source>
        <dbReference type="Proteomes" id="UP000011135"/>
    </source>
</evidence>
<keyword evidence="4" id="KW-1185">Reference proteome</keyword>
<keyword evidence="1" id="KW-0472">Membrane</keyword>
<dbReference type="InterPro" id="IPR007890">
    <property type="entry name" value="CHASE2"/>
</dbReference>
<keyword evidence="1" id="KW-0812">Transmembrane</keyword>
<evidence type="ECO:0000259" key="2">
    <source>
        <dbReference type="SMART" id="SM01080"/>
    </source>
</evidence>
<protein>
    <recommendedName>
        <fullName evidence="2">CHASE2 domain-containing protein</fullName>
    </recommendedName>
</protein>
<feature type="transmembrane region" description="Helical" evidence="1">
    <location>
        <begin position="349"/>
        <end position="367"/>
    </location>
</feature>
<dbReference type="STRING" id="1237149.C900_03797"/>
<evidence type="ECO:0000256" key="1">
    <source>
        <dbReference type="SAM" id="Phobius"/>
    </source>
</evidence>